<accession>A0A120K0X4</accession>
<dbReference type="GeneID" id="28721945"/>
<dbReference type="FunFam" id="2.70.130.10:FF:000024">
    <property type="entry name" value="Putative vacuolar sorting receptor"/>
    <property type="match status" value="1"/>
</dbReference>
<dbReference type="RefSeq" id="XP_017985776.1">
    <property type="nucleotide sequence ID" value="XM_018130128.1"/>
</dbReference>
<dbReference type="EMBL" id="CP014242">
    <property type="protein sequence ID" value="AMD18780.1"/>
    <property type="molecule type" value="Genomic_DNA"/>
</dbReference>
<proteinExistence type="predicted"/>
<keyword evidence="6 9" id="KW-0472">Membrane</keyword>
<evidence type="ECO:0000256" key="4">
    <source>
        <dbReference type="ARBA" id="ARBA00022729"/>
    </source>
</evidence>
<evidence type="ECO:0000256" key="6">
    <source>
        <dbReference type="ARBA" id="ARBA00023136"/>
    </source>
</evidence>
<dbReference type="STRING" id="45286.A0A120K0X4"/>
<evidence type="ECO:0000256" key="3">
    <source>
        <dbReference type="ARBA" id="ARBA00022692"/>
    </source>
</evidence>
<dbReference type="PANTHER" id="PTHR15071:SF0">
    <property type="entry name" value="MANNOSE 6-PHOSPHATE RECEPTOR-LIKE PROTEIN 1"/>
    <property type="match status" value="1"/>
</dbReference>
<evidence type="ECO:0000256" key="2">
    <source>
        <dbReference type="ARBA" id="ARBA00022448"/>
    </source>
</evidence>
<dbReference type="AlphaFoldDB" id="A0A120K0X4"/>
<reference evidence="11 12" key="1">
    <citation type="submission" date="2016-01" db="EMBL/GenBank/DDBJ databases">
        <title>Genome sequence of the yeast Holleya sinecauda.</title>
        <authorList>
            <person name="Dietrich F.S."/>
        </authorList>
    </citation>
    <scope>NUCLEOTIDE SEQUENCE [LARGE SCALE GENOMIC DNA]</scope>
    <source>
        <strain evidence="11 12">ATCC 58844</strain>
    </source>
</reference>
<gene>
    <name evidence="11" type="ORF">AW171_hschr2297</name>
</gene>
<dbReference type="GO" id="GO:0005770">
    <property type="term" value="C:late endosome"/>
    <property type="evidence" value="ECO:0007669"/>
    <property type="project" value="TreeGrafter"/>
</dbReference>
<evidence type="ECO:0000256" key="9">
    <source>
        <dbReference type="SAM" id="Phobius"/>
    </source>
</evidence>
<sequence>MFKRSRILYGSTLLICIWVLFFLINPLRPETVIQGSKYNNKDDTKLSDAVKPALPAQNISTIHVAPAQRDEMFCAIINPSTGSYVDLSQLSNTPNTPKIRQQSRVNKSPASWLVRGWQYGYNFTLSICSSPINDSSSFNTTGAYYMDNDEMISIGKYNTTPAYTGKKLTLAYTDGDLCPNGIDHKASLLNFVCDRDIQTKAQVNFVGAINNCSYFFEVLSIHACPTSYKKNDINVLGIFAGILLVFFAVEYGRRWFYRRMSGRLRRIPNDYLAIPESARPRWAAVDSEPSWRTFLRSCFARASEPHTLINLNTANQPHEAPGGATRQSSVPSSSSLFREIEAQNNLLDSLEVQSSDS</sequence>
<protein>
    <submittedName>
        <fullName evidence="11">HBL122Wp</fullName>
    </submittedName>
</protein>
<keyword evidence="3 9" id="KW-0812">Transmembrane</keyword>
<evidence type="ECO:0000256" key="8">
    <source>
        <dbReference type="SAM" id="MobiDB-lite"/>
    </source>
</evidence>
<dbReference type="Gene3D" id="2.70.130.10">
    <property type="entry name" value="Mannose-6-phosphate receptor binding domain"/>
    <property type="match status" value="1"/>
</dbReference>
<evidence type="ECO:0000313" key="12">
    <source>
        <dbReference type="Proteomes" id="UP000243052"/>
    </source>
</evidence>
<evidence type="ECO:0000256" key="7">
    <source>
        <dbReference type="ARBA" id="ARBA00023157"/>
    </source>
</evidence>
<feature type="transmembrane region" description="Helical" evidence="9">
    <location>
        <begin position="235"/>
        <end position="256"/>
    </location>
</feature>
<dbReference type="GO" id="GO:0010008">
    <property type="term" value="C:endosome membrane"/>
    <property type="evidence" value="ECO:0007669"/>
    <property type="project" value="UniProtKB-SubCell"/>
</dbReference>
<dbReference type="PANTHER" id="PTHR15071">
    <property type="entry name" value="MANNOSE-6-PHOSPHATE RECEPTOR FAMILY MEMBER"/>
    <property type="match status" value="1"/>
</dbReference>
<comment type="subcellular location">
    <subcellularLocation>
        <location evidence="1">Golgi apparatus membrane</location>
        <topology evidence="1">Single-pass type I membrane protein</topology>
    </subcellularLocation>
</comment>
<keyword evidence="7" id="KW-1015">Disulfide bond</keyword>
<keyword evidence="12" id="KW-1185">Reference proteome</keyword>
<dbReference type="PROSITE" id="PS51914">
    <property type="entry name" value="MRH"/>
    <property type="match status" value="1"/>
</dbReference>
<dbReference type="GO" id="GO:0000139">
    <property type="term" value="C:Golgi membrane"/>
    <property type="evidence" value="ECO:0007669"/>
    <property type="project" value="UniProtKB-SubCell"/>
</dbReference>
<dbReference type="GO" id="GO:0007034">
    <property type="term" value="P:vacuolar transport"/>
    <property type="evidence" value="ECO:0007669"/>
    <property type="project" value="TreeGrafter"/>
</dbReference>
<feature type="compositionally biased region" description="Polar residues" evidence="8">
    <location>
        <begin position="325"/>
        <end position="335"/>
    </location>
</feature>
<keyword evidence="5 9" id="KW-1133">Transmembrane helix</keyword>
<keyword evidence="4" id="KW-0732">Signal</keyword>
<evidence type="ECO:0000259" key="10">
    <source>
        <dbReference type="PROSITE" id="PS51914"/>
    </source>
</evidence>
<dbReference type="Proteomes" id="UP000243052">
    <property type="component" value="Chromosome ii"/>
</dbReference>
<feature type="region of interest" description="Disordered" evidence="8">
    <location>
        <begin position="313"/>
        <end position="335"/>
    </location>
</feature>
<evidence type="ECO:0000256" key="5">
    <source>
        <dbReference type="ARBA" id="ARBA00022989"/>
    </source>
</evidence>
<keyword evidence="2" id="KW-0813">Transport</keyword>
<feature type="domain" description="MRH" evidence="10">
    <location>
        <begin position="72"/>
        <end position="226"/>
    </location>
</feature>
<name>A0A120K0X4_9SACH</name>
<dbReference type="OrthoDB" id="4504960at2759"/>
<evidence type="ECO:0000313" key="11">
    <source>
        <dbReference type="EMBL" id="AMD18780.1"/>
    </source>
</evidence>
<organism evidence="11 12">
    <name type="scientific">Eremothecium sinecaudum</name>
    <dbReference type="NCBI Taxonomy" id="45286"/>
    <lineage>
        <taxon>Eukaryota</taxon>
        <taxon>Fungi</taxon>
        <taxon>Dikarya</taxon>
        <taxon>Ascomycota</taxon>
        <taxon>Saccharomycotina</taxon>
        <taxon>Saccharomycetes</taxon>
        <taxon>Saccharomycetales</taxon>
        <taxon>Saccharomycetaceae</taxon>
        <taxon>Eremothecium</taxon>
    </lineage>
</organism>
<dbReference type="InterPro" id="IPR009011">
    <property type="entry name" value="Man6P_isomerase_rcpt-bd_dom_sf"/>
</dbReference>
<dbReference type="SUPFAM" id="SSF50911">
    <property type="entry name" value="Mannose 6-phosphate receptor domain"/>
    <property type="match status" value="1"/>
</dbReference>
<dbReference type="InterPro" id="IPR044865">
    <property type="entry name" value="MRH_dom"/>
</dbReference>
<evidence type="ECO:0000256" key="1">
    <source>
        <dbReference type="ARBA" id="ARBA00004614"/>
    </source>
</evidence>